<proteinExistence type="predicted"/>
<evidence type="ECO:0000256" key="1">
    <source>
        <dbReference type="SAM" id="Coils"/>
    </source>
</evidence>
<keyword evidence="2" id="KW-0812">Transmembrane</keyword>
<feature type="coiled-coil region" evidence="1">
    <location>
        <begin position="50"/>
        <end position="161"/>
    </location>
</feature>
<evidence type="ECO:0000313" key="3">
    <source>
        <dbReference type="EMBL" id="KKO19702.1"/>
    </source>
</evidence>
<accession>A0A0M2UV63</accession>
<evidence type="ECO:0000313" key="4">
    <source>
        <dbReference type="Proteomes" id="UP000034954"/>
    </source>
</evidence>
<keyword evidence="2" id="KW-0472">Membrane</keyword>
<dbReference type="EMBL" id="LAQJ01000168">
    <property type="protein sequence ID" value="KKO19702.1"/>
    <property type="molecule type" value="Genomic_DNA"/>
</dbReference>
<dbReference type="Proteomes" id="UP000034954">
    <property type="component" value="Unassembled WGS sequence"/>
</dbReference>
<protein>
    <recommendedName>
        <fullName evidence="5">Chromosome partition protein Smc</fullName>
    </recommendedName>
</protein>
<reference evidence="3 4" key="1">
    <citation type="journal article" date="2013" name="BMC Microbiol.">
        <title>Identification of the type II cytochrome c maturation pathway in anammox bacteria by comparative genomics.</title>
        <authorList>
            <person name="Ferousi C."/>
            <person name="Speth D.R."/>
            <person name="Reimann J."/>
            <person name="Op den Camp H.J."/>
            <person name="Allen J.W."/>
            <person name="Keltjens J.T."/>
            <person name="Jetten M.S."/>
        </authorList>
    </citation>
    <scope>NUCLEOTIDE SEQUENCE [LARGE SCALE GENOMIC DNA]</scope>
    <source>
        <strain evidence="3">RU1</strain>
    </source>
</reference>
<keyword evidence="2" id="KW-1133">Transmembrane helix</keyword>
<keyword evidence="1" id="KW-0175">Coiled coil</keyword>
<evidence type="ECO:0008006" key="5">
    <source>
        <dbReference type="Google" id="ProtNLM"/>
    </source>
</evidence>
<gene>
    <name evidence="3" type="ORF">BROFUL_01590</name>
</gene>
<comment type="caution">
    <text evidence="3">The sequence shown here is derived from an EMBL/GenBank/DDBJ whole genome shotgun (WGS) entry which is preliminary data.</text>
</comment>
<name>A0A0M2UV63_9BACT</name>
<evidence type="ECO:0000256" key="2">
    <source>
        <dbReference type="SAM" id="Phobius"/>
    </source>
</evidence>
<organism evidence="3 4">
    <name type="scientific">Candidatus Brocadia fulgida</name>
    <dbReference type="NCBI Taxonomy" id="380242"/>
    <lineage>
        <taxon>Bacteria</taxon>
        <taxon>Pseudomonadati</taxon>
        <taxon>Planctomycetota</taxon>
        <taxon>Candidatus Brocadiia</taxon>
        <taxon>Candidatus Brocadiales</taxon>
        <taxon>Candidatus Brocadiaceae</taxon>
        <taxon>Candidatus Brocadia</taxon>
    </lineage>
</organism>
<dbReference type="AlphaFoldDB" id="A0A0M2UV63"/>
<keyword evidence="4" id="KW-1185">Reference proteome</keyword>
<feature type="transmembrane region" description="Helical" evidence="2">
    <location>
        <begin position="12"/>
        <end position="29"/>
    </location>
</feature>
<sequence>MVDQTTKGLSVNAKTLIVILLFVNVGFATKMLNKYYRMKEAGYVREKTFHQQLENRVMKAFGSMEELNKMISDITRQKEEAEKLTASFKEHDEQLKLANEKLEDIKAMLEEEKARLQKEIWGLEDSLSLARKTLNSKDLSIQELLKNIETTKKENVTLRKQLEEPLKAPEEWRLPHQ</sequence>